<accession>A0A815LVB6</accession>
<dbReference type="CDD" id="cd00054">
    <property type="entry name" value="EGF_CA"/>
    <property type="match status" value="1"/>
</dbReference>
<evidence type="ECO:0008006" key="9">
    <source>
        <dbReference type="Google" id="ProtNLM"/>
    </source>
</evidence>
<evidence type="ECO:0000256" key="2">
    <source>
        <dbReference type="PROSITE-ProRule" id="PRU00076"/>
    </source>
</evidence>
<comment type="caution">
    <text evidence="2">Lacks conserved residue(s) required for the propagation of feature annotation.</text>
</comment>
<feature type="region of interest" description="Disordered" evidence="3">
    <location>
        <begin position="165"/>
        <end position="247"/>
    </location>
</feature>
<dbReference type="Gene3D" id="2.10.25.10">
    <property type="entry name" value="Laminin"/>
    <property type="match status" value="1"/>
</dbReference>
<keyword evidence="4" id="KW-1133">Transmembrane helix</keyword>
<name>A0A815LVB6_9BILA</name>
<organism evidence="7 8">
    <name type="scientific">Rotaria sordida</name>
    <dbReference type="NCBI Taxonomy" id="392033"/>
    <lineage>
        <taxon>Eukaryota</taxon>
        <taxon>Metazoa</taxon>
        <taxon>Spiralia</taxon>
        <taxon>Gnathifera</taxon>
        <taxon>Rotifera</taxon>
        <taxon>Eurotatoria</taxon>
        <taxon>Bdelloidea</taxon>
        <taxon>Philodinida</taxon>
        <taxon>Philodinidae</taxon>
        <taxon>Rotaria</taxon>
    </lineage>
</organism>
<protein>
    <recommendedName>
        <fullName evidence="9">EGF-like domain-containing protein</fullName>
    </recommendedName>
</protein>
<dbReference type="EMBL" id="CAJNOU010003808">
    <property type="protein sequence ID" value="CAF1410918.1"/>
    <property type="molecule type" value="Genomic_DNA"/>
</dbReference>
<dbReference type="InterPro" id="IPR000742">
    <property type="entry name" value="EGF"/>
</dbReference>
<feature type="domain" description="MAM" evidence="6">
    <location>
        <begin position="1"/>
        <end position="157"/>
    </location>
</feature>
<sequence>MFSGSQLEWKRYRINAIPYDRRPPYDHTTRSQLGYYLQLPLNSTIQRDTLATISSYLGVVAQQGCIMRFWIYFKSSNNGQLVVGYRYAIGGEIIPLPFSNYQSCQTNVTQCSWQRIDVSLNAILTQPTEIIIGARTGADRGGIMAIDDITYTPQCVQYNETMSTPSTTTAYTGPSTTTTTATTSYTGPSTTTTTATTSYTGPSTTTSYTGPSTTTSYTGSPITTSTATPYTGSPTTTSTPTTYTGPPTTTTITASIETLATTSTAEITTTTYAQCAQYACYNNGICKPPSTQIGKPICECKPGFNGPQCENEEASPEKNNLGAILGGVFGGLGAIALVVVGYIYVSSKKRAARVANASAQLTDSSLNGSTKNATYNETGVTDT</sequence>
<dbReference type="PROSITE" id="PS00022">
    <property type="entry name" value="EGF_1"/>
    <property type="match status" value="1"/>
</dbReference>
<dbReference type="PROSITE" id="PS01186">
    <property type="entry name" value="EGF_2"/>
    <property type="match status" value="1"/>
</dbReference>
<reference evidence="7" key="1">
    <citation type="submission" date="2021-02" db="EMBL/GenBank/DDBJ databases">
        <authorList>
            <person name="Nowell W R."/>
        </authorList>
    </citation>
    <scope>NUCLEOTIDE SEQUENCE</scope>
</reference>
<dbReference type="PROSITE" id="PS50026">
    <property type="entry name" value="EGF_3"/>
    <property type="match status" value="1"/>
</dbReference>
<evidence type="ECO:0000313" key="8">
    <source>
        <dbReference type="Proteomes" id="UP000663889"/>
    </source>
</evidence>
<proteinExistence type="predicted"/>
<dbReference type="Gene3D" id="2.60.120.200">
    <property type="match status" value="1"/>
</dbReference>
<feature type="transmembrane region" description="Helical" evidence="4">
    <location>
        <begin position="321"/>
        <end position="345"/>
    </location>
</feature>
<keyword evidence="1 2" id="KW-1015">Disulfide bond</keyword>
<keyword evidence="2" id="KW-0245">EGF-like domain</keyword>
<dbReference type="AlphaFoldDB" id="A0A815LVB6"/>
<evidence type="ECO:0000256" key="3">
    <source>
        <dbReference type="SAM" id="MobiDB-lite"/>
    </source>
</evidence>
<evidence type="ECO:0000256" key="1">
    <source>
        <dbReference type="ARBA" id="ARBA00023157"/>
    </source>
</evidence>
<feature type="disulfide bond" evidence="2">
    <location>
        <begin position="300"/>
        <end position="309"/>
    </location>
</feature>
<keyword evidence="4" id="KW-0812">Transmembrane</keyword>
<dbReference type="GO" id="GO:0016020">
    <property type="term" value="C:membrane"/>
    <property type="evidence" value="ECO:0007669"/>
    <property type="project" value="InterPro"/>
</dbReference>
<dbReference type="Proteomes" id="UP000663889">
    <property type="component" value="Unassembled WGS sequence"/>
</dbReference>
<dbReference type="SUPFAM" id="SSF57196">
    <property type="entry name" value="EGF/Laminin"/>
    <property type="match status" value="1"/>
</dbReference>
<comment type="caution">
    <text evidence="7">The sequence shown here is derived from an EMBL/GenBank/DDBJ whole genome shotgun (WGS) entry which is preliminary data.</text>
</comment>
<dbReference type="InterPro" id="IPR000998">
    <property type="entry name" value="MAM_dom"/>
</dbReference>
<dbReference type="SUPFAM" id="SSF49899">
    <property type="entry name" value="Concanavalin A-like lectins/glucanases"/>
    <property type="match status" value="1"/>
</dbReference>
<evidence type="ECO:0000313" key="7">
    <source>
        <dbReference type="EMBL" id="CAF1410918.1"/>
    </source>
</evidence>
<evidence type="ECO:0000256" key="4">
    <source>
        <dbReference type="SAM" id="Phobius"/>
    </source>
</evidence>
<feature type="domain" description="EGF-like" evidence="5">
    <location>
        <begin position="271"/>
        <end position="310"/>
    </location>
</feature>
<evidence type="ECO:0000259" key="6">
    <source>
        <dbReference type="PROSITE" id="PS50060"/>
    </source>
</evidence>
<dbReference type="InterPro" id="IPR013320">
    <property type="entry name" value="ConA-like_dom_sf"/>
</dbReference>
<dbReference type="Pfam" id="PF00629">
    <property type="entry name" value="MAM"/>
    <property type="match status" value="1"/>
</dbReference>
<keyword evidence="4" id="KW-0472">Membrane</keyword>
<gene>
    <name evidence="7" type="ORF">SEV965_LOCUS31860</name>
</gene>
<dbReference type="PROSITE" id="PS50060">
    <property type="entry name" value="MAM_2"/>
    <property type="match status" value="1"/>
</dbReference>
<evidence type="ECO:0000259" key="5">
    <source>
        <dbReference type="PROSITE" id="PS50026"/>
    </source>
</evidence>